<feature type="compositionally biased region" description="Basic residues" evidence="1">
    <location>
        <begin position="1"/>
        <end position="13"/>
    </location>
</feature>
<proteinExistence type="predicted"/>
<feature type="compositionally biased region" description="Low complexity" evidence="1">
    <location>
        <begin position="45"/>
        <end position="82"/>
    </location>
</feature>
<protein>
    <submittedName>
        <fullName evidence="2">Uncharacterized protein</fullName>
    </submittedName>
</protein>
<dbReference type="PANTHER" id="PTHR34046:SF7">
    <property type="entry name" value="DUF740 FAMILY PROTEIN"/>
    <property type="match status" value="1"/>
</dbReference>
<dbReference type="Pfam" id="PF05340">
    <property type="entry name" value="DUF740"/>
    <property type="match status" value="1"/>
</dbReference>
<reference evidence="2 3" key="1">
    <citation type="submission" date="2019-09" db="EMBL/GenBank/DDBJ databases">
        <title>A chromosome-level genome assembly of the Chinese tupelo Nyssa sinensis.</title>
        <authorList>
            <person name="Yang X."/>
            <person name="Kang M."/>
            <person name="Yang Y."/>
            <person name="Xiong H."/>
            <person name="Wang M."/>
            <person name="Zhang Z."/>
            <person name="Wang Z."/>
            <person name="Wu H."/>
            <person name="Ma T."/>
            <person name="Liu J."/>
            <person name="Xi Z."/>
        </authorList>
    </citation>
    <scope>NUCLEOTIDE SEQUENCE [LARGE SCALE GENOMIC DNA]</scope>
    <source>
        <strain evidence="2">J267</strain>
        <tissue evidence="2">Leaf</tissue>
    </source>
</reference>
<dbReference type="AlphaFoldDB" id="A0A5J5BAA7"/>
<name>A0A5J5BAA7_9ASTE</name>
<feature type="region of interest" description="Disordered" evidence="1">
    <location>
        <begin position="1"/>
        <end position="31"/>
    </location>
</feature>
<feature type="region of interest" description="Disordered" evidence="1">
    <location>
        <begin position="45"/>
        <end position="83"/>
    </location>
</feature>
<evidence type="ECO:0000256" key="1">
    <source>
        <dbReference type="SAM" id="MobiDB-lite"/>
    </source>
</evidence>
<organism evidence="2 3">
    <name type="scientific">Nyssa sinensis</name>
    <dbReference type="NCBI Taxonomy" id="561372"/>
    <lineage>
        <taxon>Eukaryota</taxon>
        <taxon>Viridiplantae</taxon>
        <taxon>Streptophyta</taxon>
        <taxon>Embryophyta</taxon>
        <taxon>Tracheophyta</taxon>
        <taxon>Spermatophyta</taxon>
        <taxon>Magnoliopsida</taxon>
        <taxon>eudicotyledons</taxon>
        <taxon>Gunneridae</taxon>
        <taxon>Pentapetalae</taxon>
        <taxon>asterids</taxon>
        <taxon>Cornales</taxon>
        <taxon>Nyssaceae</taxon>
        <taxon>Nyssa</taxon>
    </lineage>
</organism>
<accession>A0A5J5BAA7</accession>
<dbReference type="Proteomes" id="UP000325577">
    <property type="component" value="Linkage Group LG15"/>
</dbReference>
<evidence type="ECO:0000313" key="3">
    <source>
        <dbReference type="Proteomes" id="UP000325577"/>
    </source>
</evidence>
<dbReference type="InterPro" id="IPR008004">
    <property type="entry name" value="OCTOPUS-like"/>
</dbReference>
<sequence length="165" mass="18424">MENRRSKSHRMGRSKPDGRCKKHPKHLQSPGVCSVCLGERLSQLSASSSRTTTTTMVTSSNSASSLSSLSSLSSHYSPSELSPVRHRYRNASAAKGSSMSFLKISGKNVLTKSRSMAFVTRLREGKLKDGKKKGGFWSKLLRPRSERIDEVPRDVFFFNFVLRKI</sequence>
<dbReference type="OrthoDB" id="688136at2759"/>
<gene>
    <name evidence="2" type="ORF">F0562_027729</name>
</gene>
<keyword evidence="3" id="KW-1185">Reference proteome</keyword>
<dbReference type="EMBL" id="CM018038">
    <property type="protein sequence ID" value="KAA8538121.1"/>
    <property type="molecule type" value="Genomic_DNA"/>
</dbReference>
<evidence type="ECO:0000313" key="2">
    <source>
        <dbReference type="EMBL" id="KAA8538121.1"/>
    </source>
</evidence>
<dbReference type="PANTHER" id="PTHR34046">
    <property type="entry name" value="OS06G0218800 PROTEIN"/>
    <property type="match status" value="1"/>
</dbReference>